<evidence type="ECO:0000313" key="2">
    <source>
        <dbReference type="EMBL" id="MBB4075477.1"/>
    </source>
</evidence>
<sequence>MIWSMVKQDIRFQARHGFYIVYGFVSLFYIIVLRWMPMEVRKYIAPVIVLMDPAAVGFFMAGAVILLERSQGVLDPLFITPLRLRQYIWSKAWTLALLGFLSGEVVIVSSLPIAQMTFLKMVGLYAIAVIMALFGVAFAVQAKSVNAFLLQAALVMMVLLLPLLSYFHIVFIPFSFLPTDAALHILTNAESFSWQKNSVYVINLCGWLVIAYTIAKKACERYLLQVGGEK</sequence>
<dbReference type="EMBL" id="JACIDE010000033">
    <property type="protein sequence ID" value="MBB4075477.1"/>
    <property type="molecule type" value="Genomic_DNA"/>
</dbReference>
<dbReference type="AlphaFoldDB" id="A0A840DY70"/>
<feature type="transmembrane region" description="Helical" evidence="1">
    <location>
        <begin position="43"/>
        <end position="67"/>
    </location>
</feature>
<keyword evidence="3" id="KW-1185">Reference proteome</keyword>
<feature type="transmembrane region" description="Helical" evidence="1">
    <location>
        <begin position="122"/>
        <end position="140"/>
    </location>
</feature>
<reference evidence="2 3" key="1">
    <citation type="submission" date="2020-08" db="EMBL/GenBank/DDBJ databases">
        <title>Genomic Encyclopedia of Type Strains, Phase IV (KMG-IV): sequencing the most valuable type-strain genomes for metagenomic binning, comparative biology and taxonomic classification.</title>
        <authorList>
            <person name="Goeker M."/>
        </authorList>
    </citation>
    <scope>NUCLEOTIDE SEQUENCE [LARGE SCALE GENOMIC DNA]</scope>
    <source>
        <strain evidence="2 3">DSM 17075</strain>
    </source>
</reference>
<name>A0A840DY70_9BACL</name>
<accession>A0A840DY70</accession>
<evidence type="ECO:0000256" key="1">
    <source>
        <dbReference type="SAM" id="Phobius"/>
    </source>
</evidence>
<keyword evidence="1" id="KW-0472">Membrane</keyword>
<proteinExistence type="predicted"/>
<dbReference type="Proteomes" id="UP000559598">
    <property type="component" value="Unassembled WGS sequence"/>
</dbReference>
<evidence type="ECO:0000313" key="3">
    <source>
        <dbReference type="Proteomes" id="UP000559598"/>
    </source>
</evidence>
<keyword evidence="1" id="KW-0812">Transmembrane</keyword>
<feature type="transmembrane region" description="Helical" evidence="1">
    <location>
        <begin position="197"/>
        <end position="215"/>
    </location>
</feature>
<feature type="transmembrane region" description="Helical" evidence="1">
    <location>
        <begin position="88"/>
        <end position="110"/>
    </location>
</feature>
<comment type="caution">
    <text evidence="2">The sequence shown here is derived from an EMBL/GenBank/DDBJ whole genome shotgun (WGS) entry which is preliminary data.</text>
</comment>
<organism evidence="2 3">
    <name type="scientific">Anoxybacteroides voinovskiense</name>
    <dbReference type="NCBI Taxonomy" id="230470"/>
    <lineage>
        <taxon>Bacteria</taxon>
        <taxon>Bacillati</taxon>
        <taxon>Bacillota</taxon>
        <taxon>Bacilli</taxon>
        <taxon>Bacillales</taxon>
        <taxon>Anoxybacillaceae</taxon>
        <taxon>Anoxybacteroides</taxon>
    </lineage>
</organism>
<feature type="transmembrane region" description="Helical" evidence="1">
    <location>
        <begin position="20"/>
        <end position="37"/>
    </location>
</feature>
<dbReference type="InterPro" id="IPR056926">
    <property type="entry name" value="FLQE3_permease"/>
</dbReference>
<feature type="transmembrane region" description="Helical" evidence="1">
    <location>
        <begin position="152"/>
        <end position="177"/>
    </location>
</feature>
<dbReference type="Pfam" id="PF24686">
    <property type="entry name" value="FLQE3_permease"/>
    <property type="match status" value="1"/>
</dbReference>
<gene>
    <name evidence="2" type="ORF">GGR02_003311</name>
</gene>
<keyword evidence="1" id="KW-1133">Transmembrane helix</keyword>
<protein>
    <submittedName>
        <fullName evidence="2">Fluoroquinolone transport system permease protein</fullName>
    </submittedName>
</protein>
<dbReference type="RefSeq" id="WP_183185968.1">
    <property type="nucleotide sequence ID" value="NZ_BMNP01000035.1"/>
</dbReference>